<evidence type="ECO:0000259" key="2">
    <source>
        <dbReference type="Pfam" id="PF18329"/>
    </source>
</evidence>
<evidence type="ECO:0000313" key="4">
    <source>
        <dbReference type="Proteomes" id="UP000252733"/>
    </source>
</evidence>
<dbReference type="GO" id="GO:0030247">
    <property type="term" value="F:polysaccharide binding"/>
    <property type="evidence" value="ECO:0007669"/>
    <property type="project" value="InterPro"/>
</dbReference>
<reference evidence="3 4" key="1">
    <citation type="submission" date="2018-07" db="EMBL/GenBank/DDBJ databases">
        <title>Freshwater and sediment microbial communities from various areas in North America, analyzing microbe dynamics in response to fracking.</title>
        <authorList>
            <person name="Lamendella R."/>
        </authorList>
    </citation>
    <scope>NUCLEOTIDE SEQUENCE [LARGE SCALE GENOMIC DNA]</scope>
    <source>
        <strain evidence="3 4">160A</strain>
    </source>
</reference>
<proteinExistence type="predicted"/>
<comment type="caution">
    <text evidence="3">The sequence shown here is derived from an EMBL/GenBank/DDBJ whole genome shotgun (WGS) entry which is preliminary data.</text>
</comment>
<gene>
    <name evidence="3" type="ORF">DFO77_10942</name>
</gene>
<feature type="signal peptide" evidence="1">
    <location>
        <begin position="1"/>
        <end position="21"/>
    </location>
</feature>
<dbReference type="PROSITE" id="PS51257">
    <property type="entry name" value="PROKAR_LIPOPROTEIN"/>
    <property type="match status" value="1"/>
</dbReference>
<dbReference type="Pfam" id="PF18329">
    <property type="entry name" value="SGBP_B_XBD"/>
    <property type="match status" value="1"/>
</dbReference>
<dbReference type="InterPro" id="IPR040475">
    <property type="entry name" value="SGBP_B_XBD"/>
</dbReference>
<evidence type="ECO:0000256" key="1">
    <source>
        <dbReference type="SAM" id="SignalP"/>
    </source>
</evidence>
<protein>
    <recommendedName>
        <fullName evidence="2">Surface glycan-binding protein B xyloglucan binding domain-containing protein</fullName>
    </recommendedName>
</protein>
<dbReference type="InterPro" id="IPR013783">
    <property type="entry name" value="Ig-like_fold"/>
</dbReference>
<dbReference type="EMBL" id="QPIZ01000009">
    <property type="protein sequence ID" value="RCW36078.1"/>
    <property type="molecule type" value="Genomic_DNA"/>
</dbReference>
<dbReference type="Proteomes" id="UP000252733">
    <property type="component" value="Unassembled WGS sequence"/>
</dbReference>
<name>A0A2T0XT48_9BACT</name>
<sequence>MKKTINIWLLLGFLISSFAFFGCEDDDNPADSTPISVKAVYLQDVDSDVPDRQVDFARLGQVLRIEGSGFNGVRRVFVNGYNTYFNPVYVSDNNMLIQLSGETPIIEAEEEVRNTIRFVKTGTELVYDFDIRASSPVVSRISHTLPQAGESIVIYGSGLTEIHKVVFPGDVEVTEGITSDEEGEYAIVTVPDGLTEGGSIFVEGSNGGAYSPAYFNFKEGVILDFDGNGQQGFWSWSEDGSMINDEDLKSEVIGQGNLSQGTYVPHRPDRIASFPINSSRNTEVWTAGNDVDDWRGQLTPYIPANTPVNQVAFQFDIFVPEAWSESGFLKLCLHNSFNGGEWAGDAYNYVPWVEDGEIVPFETDGWITVTVPFSDFYAFSGTDEEYTFEDVLVAREESSYKNFGIYFENTDFALSDITGNDSDATEFPSSETSVDVYTDNWRVVSLEKPTYTDFPEGGEQTEEVVE</sequence>
<feature type="domain" description="Surface glycan-binding protein B xyloglucan binding" evidence="2">
    <location>
        <begin position="215"/>
        <end position="444"/>
    </location>
</feature>
<keyword evidence="4" id="KW-1185">Reference proteome</keyword>
<dbReference type="Gene3D" id="2.60.40.10">
    <property type="entry name" value="Immunoglobulins"/>
    <property type="match status" value="2"/>
</dbReference>
<accession>A0A2T0XT48</accession>
<dbReference type="RefSeq" id="WP_106151425.1">
    <property type="nucleotide sequence ID" value="NZ_PVTS01000001.1"/>
</dbReference>
<keyword evidence="1" id="KW-0732">Signal</keyword>
<evidence type="ECO:0000313" key="3">
    <source>
        <dbReference type="EMBL" id="RCW36078.1"/>
    </source>
</evidence>
<organism evidence="3 4">
    <name type="scientific">Marinilabilia salmonicolor</name>
    <dbReference type="NCBI Taxonomy" id="989"/>
    <lineage>
        <taxon>Bacteria</taxon>
        <taxon>Pseudomonadati</taxon>
        <taxon>Bacteroidota</taxon>
        <taxon>Bacteroidia</taxon>
        <taxon>Marinilabiliales</taxon>
        <taxon>Marinilabiliaceae</taxon>
        <taxon>Marinilabilia</taxon>
    </lineage>
</organism>
<dbReference type="AlphaFoldDB" id="A0A2T0XT48"/>
<dbReference type="OrthoDB" id="660167at2"/>
<feature type="chain" id="PRO_5030056728" description="Surface glycan-binding protein B xyloglucan binding domain-containing protein" evidence="1">
    <location>
        <begin position="22"/>
        <end position="466"/>
    </location>
</feature>